<comment type="caution">
    <text evidence="3">The sequence shown here is derived from an EMBL/GenBank/DDBJ whole genome shotgun (WGS) entry which is preliminary data.</text>
</comment>
<dbReference type="Pfam" id="PF00496">
    <property type="entry name" value="SBP_bac_5"/>
    <property type="match status" value="1"/>
</dbReference>
<accession>A0A366DQQ3</accession>
<reference evidence="3 4" key="1">
    <citation type="submission" date="2018-06" db="EMBL/GenBank/DDBJ databases">
        <title>Genomic Encyclopedia of Type Strains, Phase IV (KMG-IV): sequencing the most valuable type-strain genomes for metagenomic binning, comparative biology and taxonomic classification.</title>
        <authorList>
            <person name="Goeker M."/>
        </authorList>
    </citation>
    <scope>NUCLEOTIDE SEQUENCE [LARGE SCALE GENOMIC DNA]</scope>
    <source>
        <strain evidence="3 4">DSM 44599</strain>
    </source>
</reference>
<dbReference type="InterPro" id="IPR039424">
    <property type="entry name" value="SBP_5"/>
</dbReference>
<evidence type="ECO:0000256" key="1">
    <source>
        <dbReference type="SAM" id="SignalP"/>
    </source>
</evidence>
<evidence type="ECO:0000259" key="2">
    <source>
        <dbReference type="Pfam" id="PF00496"/>
    </source>
</evidence>
<proteinExistence type="predicted"/>
<dbReference type="CDD" id="cd08501">
    <property type="entry name" value="PBP2_Lpqw"/>
    <property type="match status" value="1"/>
</dbReference>
<dbReference type="OrthoDB" id="7888869at2"/>
<dbReference type="InterPro" id="IPR000914">
    <property type="entry name" value="SBP_5_dom"/>
</dbReference>
<dbReference type="GO" id="GO:0015833">
    <property type="term" value="P:peptide transport"/>
    <property type="evidence" value="ECO:0007669"/>
    <property type="project" value="TreeGrafter"/>
</dbReference>
<dbReference type="RefSeq" id="WP_067509792.1">
    <property type="nucleotide sequence ID" value="NZ_QNRE01000004.1"/>
</dbReference>
<dbReference type="PANTHER" id="PTHR30290">
    <property type="entry name" value="PERIPLASMIC BINDING COMPONENT OF ABC TRANSPORTER"/>
    <property type="match status" value="1"/>
</dbReference>
<protein>
    <submittedName>
        <fullName evidence="3">Peptide/nickel transport system substrate-binding protein</fullName>
    </submittedName>
</protein>
<dbReference type="Proteomes" id="UP000252586">
    <property type="component" value="Unassembled WGS sequence"/>
</dbReference>
<sequence length="558" mass="61326">MRWRSSGIRWAVCLVAAGLVAAGCSADDPSAEGLSGELGTTSDINPRPREEIREGGNLRLAVTSYPANWNTLSNDGNEGEIADIQRPMMPRSFIVDAAGELTVNQDYFTSVELTNTNPQQVTYTINPKATWSDGNPITWEDIASQANALSGRDKSFFIAITNGFEFVEKVERGVDDRQAVLTFSHPFAEWRGQFSGNSSLFPKSVTATPESFNEGLRDAMGPTAGPFQIQSADRGQSRIVLGRNPNWWGERPKLDTITYTVLDRSAWVGGLRNNEIDAISLASIDDVQNVRNTPGIEVRRAPGNRWRHITFNGAPGSILAEQGVRVAISKAIDRQGIAAATQAGLVENPRPLNNHLYLQGQKGYQDNSLPFDPDAAARELDALGWKLNGDVREKDGRKLIIRDVMYNDPLWVQIAQIIQQNLARIGVGLTIDTKPAAGFFTDVIQPGDFDAAQFIFAGDAFSLSSMRQIYYYDPDDLQGNYGRIGSPELNDLIDRTLRELDPDKAIEMANEVDRTVFEMGHSLPLTQSDGSWGVRSDLANFGSPGLATYDYTKIGFVQ</sequence>
<feature type="signal peptide" evidence="1">
    <location>
        <begin position="1"/>
        <end position="26"/>
    </location>
</feature>
<name>A0A366DQQ3_9NOCA</name>
<dbReference type="Gene3D" id="3.90.76.10">
    <property type="entry name" value="Dipeptide-binding Protein, Domain 1"/>
    <property type="match status" value="1"/>
</dbReference>
<dbReference type="Gene3D" id="3.40.190.10">
    <property type="entry name" value="Periplasmic binding protein-like II"/>
    <property type="match status" value="1"/>
</dbReference>
<organism evidence="3 4">
    <name type="scientific">Nocardia puris</name>
    <dbReference type="NCBI Taxonomy" id="208602"/>
    <lineage>
        <taxon>Bacteria</taxon>
        <taxon>Bacillati</taxon>
        <taxon>Actinomycetota</taxon>
        <taxon>Actinomycetes</taxon>
        <taxon>Mycobacteriales</taxon>
        <taxon>Nocardiaceae</taxon>
        <taxon>Nocardia</taxon>
    </lineage>
</organism>
<evidence type="ECO:0000313" key="3">
    <source>
        <dbReference type="EMBL" id="RBO91789.1"/>
    </source>
</evidence>
<keyword evidence="4" id="KW-1185">Reference proteome</keyword>
<dbReference type="Gene3D" id="3.10.105.10">
    <property type="entry name" value="Dipeptide-binding Protein, Domain 3"/>
    <property type="match status" value="1"/>
</dbReference>
<evidence type="ECO:0000313" key="4">
    <source>
        <dbReference type="Proteomes" id="UP000252586"/>
    </source>
</evidence>
<dbReference type="SUPFAM" id="SSF53850">
    <property type="entry name" value="Periplasmic binding protein-like II"/>
    <property type="match status" value="1"/>
</dbReference>
<keyword evidence="1" id="KW-0732">Signal</keyword>
<dbReference type="GO" id="GO:1904680">
    <property type="term" value="F:peptide transmembrane transporter activity"/>
    <property type="evidence" value="ECO:0007669"/>
    <property type="project" value="TreeGrafter"/>
</dbReference>
<dbReference type="EMBL" id="QNRE01000004">
    <property type="protein sequence ID" value="RBO91789.1"/>
    <property type="molecule type" value="Genomic_DNA"/>
</dbReference>
<dbReference type="STRING" id="1210090.GCA_001613185_03424"/>
<dbReference type="PROSITE" id="PS51257">
    <property type="entry name" value="PROKAR_LIPOPROTEIN"/>
    <property type="match status" value="1"/>
</dbReference>
<dbReference type="AlphaFoldDB" id="A0A366DQQ3"/>
<feature type="chain" id="PRO_5039648847" evidence="1">
    <location>
        <begin position="27"/>
        <end position="558"/>
    </location>
</feature>
<dbReference type="PANTHER" id="PTHR30290:SF65">
    <property type="entry name" value="MONOACYL PHOSPHATIDYLINOSITOL TETRAMANNOSIDE-BINDING PROTEIN LPQW-RELATED"/>
    <property type="match status" value="1"/>
</dbReference>
<gene>
    <name evidence="3" type="ORF">DFR74_104498</name>
</gene>
<feature type="domain" description="Solute-binding protein family 5" evidence="2">
    <location>
        <begin position="113"/>
        <end position="473"/>
    </location>
</feature>